<dbReference type="OrthoDB" id="7011066at2"/>
<gene>
    <name evidence="2" type="ORF">PS941_01086</name>
</gene>
<proteinExistence type="predicted"/>
<sequence>MFWNKQKKVQVELMTPITITHPNCASPQLPSPVPPAVKGVDKDFALKLMISIALFLQAALFVDGYLGLTTYYEQFGVQTGELDLANPTILAAGYLHSLTGVMNWVDGVPFIGPLLPWMPFAAVALIYVRVLANPETKGQALFVKGFLGGISLFTLFVAPMWGVQHGIDRGREDITSTTGLNATKGVITEHSLVTKDGEKIIGHLLAADTKSTFLLSNHTVYKIDNRTNRIMRQVLLKEKPIKPL</sequence>
<name>A0A5E7SDA6_PSEFL</name>
<dbReference type="EMBL" id="CABVJC010000002">
    <property type="protein sequence ID" value="VVP84731.1"/>
    <property type="molecule type" value="Genomic_DNA"/>
</dbReference>
<accession>A0A5E7SDA6</accession>
<keyword evidence="1" id="KW-0472">Membrane</keyword>
<organism evidence="2 3">
    <name type="scientific">Pseudomonas fluorescens</name>
    <dbReference type="NCBI Taxonomy" id="294"/>
    <lineage>
        <taxon>Bacteria</taxon>
        <taxon>Pseudomonadati</taxon>
        <taxon>Pseudomonadota</taxon>
        <taxon>Gammaproteobacteria</taxon>
        <taxon>Pseudomonadales</taxon>
        <taxon>Pseudomonadaceae</taxon>
        <taxon>Pseudomonas</taxon>
    </lineage>
</organism>
<evidence type="ECO:0000313" key="3">
    <source>
        <dbReference type="Proteomes" id="UP000326452"/>
    </source>
</evidence>
<feature type="transmembrane region" description="Helical" evidence="1">
    <location>
        <begin position="44"/>
        <end position="62"/>
    </location>
</feature>
<dbReference type="AlphaFoldDB" id="A0A5E7SDA6"/>
<evidence type="ECO:0000256" key="1">
    <source>
        <dbReference type="SAM" id="Phobius"/>
    </source>
</evidence>
<dbReference type="RefSeq" id="WP_150692294.1">
    <property type="nucleotide sequence ID" value="NZ_CABVJC010000002.1"/>
</dbReference>
<feature type="transmembrane region" description="Helical" evidence="1">
    <location>
        <begin position="140"/>
        <end position="161"/>
    </location>
</feature>
<evidence type="ECO:0000313" key="2">
    <source>
        <dbReference type="EMBL" id="VVP84731.1"/>
    </source>
</evidence>
<feature type="transmembrane region" description="Helical" evidence="1">
    <location>
        <begin position="110"/>
        <end position="128"/>
    </location>
</feature>
<protein>
    <submittedName>
        <fullName evidence="2">Uncharacterized protein</fullName>
    </submittedName>
</protein>
<keyword evidence="1" id="KW-0812">Transmembrane</keyword>
<reference evidence="2 3" key="1">
    <citation type="submission" date="2019-09" db="EMBL/GenBank/DDBJ databases">
        <authorList>
            <person name="Chandra G."/>
            <person name="Truman W A."/>
        </authorList>
    </citation>
    <scope>NUCLEOTIDE SEQUENCE [LARGE SCALE GENOMIC DNA]</scope>
    <source>
        <strain evidence="2">PS941</strain>
    </source>
</reference>
<keyword evidence="1" id="KW-1133">Transmembrane helix</keyword>
<dbReference type="Proteomes" id="UP000326452">
    <property type="component" value="Unassembled WGS sequence"/>
</dbReference>